<comment type="caution">
    <text evidence="1">The sequence shown here is derived from an EMBL/GenBank/DDBJ whole genome shotgun (WGS) entry which is preliminary data.</text>
</comment>
<gene>
    <name evidence="1" type="ORF">RHMOL_Rhmol09G0059600</name>
</gene>
<keyword evidence="2" id="KW-1185">Reference proteome</keyword>
<evidence type="ECO:0000313" key="1">
    <source>
        <dbReference type="EMBL" id="KAI8537896.1"/>
    </source>
</evidence>
<evidence type="ECO:0000313" key="2">
    <source>
        <dbReference type="Proteomes" id="UP001062846"/>
    </source>
</evidence>
<proteinExistence type="predicted"/>
<accession>A0ACC0MA46</accession>
<protein>
    <submittedName>
        <fullName evidence="1">Uncharacterized protein</fullName>
    </submittedName>
</protein>
<reference evidence="1" key="1">
    <citation type="submission" date="2022-02" db="EMBL/GenBank/DDBJ databases">
        <title>Plant Genome Project.</title>
        <authorList>
            <person name="Zhang R.-G."/>
        </authorList>
    </citation>
    <scope>NUCLEOTIDE SEQUENCE</scope>
    <source>
        <strain evidence="1">AT1</strain>
    </source>
</reference>
<organism evidence="1 2">
    <name type="scientific">Rhododendron molle</name>
    <name type="common">Chinese azalea</name>
    <name type="synonym">Azalea mollis</name>
    <dbReference type="NCBI Taxonomy" id="49168"/>
    <lineage>
        <taxon>Eukaryota</taxon>
        <taxon>Viridiplantae</taxon>
        <taxon>Streptophyta</taxon>
        <taxon>Embryophyta</taxon>
        <taxon>Tracheophyta</taxon>
        <taxon>Spermatophyta</taxon>
        <taxon>Magnoliopsida</taxon>
        <taxon>eudicotyledons</taxon>
        <taxon>Gunneridae</taxon>
        <taxon>Pentapetalae</taxon>
        <taxon>asterids</taxon>
        <taxon>Ericales</taxon>
        <taxon>Ericaceae</taxon>
        <taxon>Ericoideae</taxon>
        <taxon>Rhodoreae</taxon>
        <taxon>Rhododendron</taxon>
    </lineage>
</organism>
<dbReference type="Proteomes" id="UP001062846">
    <property type="component" value="Chromosome 9"/>
</dbReference>
<sequence length="99" mass="10479">MVMVEEWWSGGGGVVAVVVVVVEWWRCGSSGGSGVGGGVGGRGCGGGMMDEYFTIAVQDSEVSPSPSKSLDAASGFPVPMRGYFMSYFLFVVVISIRWW</sequence>
<dbReference type="EMBL" id="CM046396">
    <property type="protein sequence ID" value="KAI8537896.1"/>
    <property type="molecule type" value="Genomic_DNA"/>
</dbReference>
<name>A0ACC0MA46_RHOML</name>